<organism evidence="1 2">
    <name type="scientific">Thalassomonas viridans</name>
    <dbReference type="NCBI Taxonomy" id="137584"/>
    <lineage>
        <taxon>Bacteria</taxon>
        <taxon>Pseudomonadati</taxon>
        <taxon>Pseudomonadota</taxon>
        <taxon>Gammaproteobacteria</taxon>
        <taxon>Alteromonadales</taxon>
        <taxon>Colwelliaceae</taxon>
        <taxon>Thalassomonas</taxon>
    </lineage>
</organism>
<evidence type="ECO:0000313" key="2">
    <source>
        <dbReference type="Proteomes" id="UP000032352"/>
    </source>
</evidence>
<dbReference type="Proteomes" id="UP000032352">
    <property type="component" value="Chromosome pTvir"/>
</dbReference>
<protein>
    <submittedName>
        <fullName evidence="1">Uncharacterized protein</fullName>
    </submittedName>
</protein>
<evidence type="ECO:0000313" key="1">
    <source>
        <dbReference type="EMBL" id="WDE08872.1"/>
    </source>
</evidence>
<reference evidence="1 2" key="2">
    <citation type="journal article" date="2022" name="Mar. Drugs">
        <title>Bioassay-Guided Fractionation Leads to the Detection of Cholic Acid Generated by the Rare Thalassomonas sp.</title>
        <authorList>
            <person name="Pheiffer F."/>
            <person name="Schneider Y.K."/>
            <person name="Hansen E.H."/>
            <person name="Andersen J.H."/>
            <person name="Isaksson J."/>
            <person name="Busche T."/>
            <person name="R C."/>
            <person name="Kalinowski J."/>
            <person name="Zyl L.V."/>
            <person name="Trindade M."/>
        </authorList>
    </citation>
    <scope>NUCLEOTIDE SEQUENCE [LARGE SCALE GENOMIC DNA]</scope>
    <source>
        <strain evidence="1 2">XOM25</strain>
    </source>
</reference>
<proteinExistence type="predicted"/>
<reference evidence="1 2" key="1">
    <citation type="journal article" date="2015" name="Genome Announc.">
        <title>Draft Genome Sequences of Marine Isolates of Thalassomonas viridans and Thalassomonas actiniarum.</title>
        <authorList>
            <person name="Olonade I."/>
            <person name="van Zyl L.J."/>
            <person name="Trindade M."/>
        </authorList>
    </citation>
    <scope>NUCLEOTIDE SEQUENCE [LARGE SCALE GENOMIC DNA]</scope>
    <source>
        <strain evidence="1 2">XOM25</strain>
    </source>
</reference>
<sequence>MAKANDMPEFHSVKAFVTENIPTRRRHDFIHTDNAGINSPLGFTACFINRDVPLTFAGGQAHV</sequence>
<keyword evidence="2" id="KW-1185">Reference proteome</keyword>
<gene>
    <name evidence="1" type="ORF">SG34_033820</name>
</gene>
<dbReference type="KEGG" id="tvd:SG34_033820"/>
<accession>A0AAE9Z9R2</accession>
<dbReference type="RefSeq" id="WP_274038654.1">
    <property type="nucleotide sequence ID" value="NZ_CP059734.1"/>
</dbReference>
<dbReference type="EMBL" id="CP059734">
    <property type="protein sequence ID" value="WDE08872.1"/>
    <property type="molecule type" value="Genomic_DNA"/>
</dbReference>
<name>A0AAE9Z9R2_9GAMM</name>
<dbReference type="AlphaFoldDB" id="A0AAE9Z9R2"/>